<sequence>MALDRDTIDRYLSAYGNSLTAFDAEATAAMWGMPGTILTDEFAGSLSSREDMAAGLSQSYPLYKQLGLAGIAHQVLESAALTDRLARVRVRWSFLDSAGETLTTSDYEYLLREDPDGVHAYVSVGIDDAQKLRELADRLGVDLG</sequence>
<dbReference type="RefSeq" id="WP_378408463.1">
    <property type="nucleotide sequence ID" value="NZ_JBHTCS010000025.1"/>
</dbReference>
<keyword evidence="2" id="KW-1185">Reference proteome</keyword>
<reference evidence="2" key="1">
    <citation type="journal article" date="2019" name="Int. J. Syst. Evol. Microbiol.">
        <title>The Global Catalogue of Microorganisms (GCM) 10K type strain sequencing project: providing services to taxonomists for standard genome sequencing and annotation.</title>
        <authorList>
            <consortium name="The Broad Institute Genomics Platform"/>
            <consortium name="The Broad Institute Genome Sequencing Center for Infectious Disease"/>
            <person name="Wu L."/>
            <person name="Ma J."/>
        </authorList>
    </citation>
    <scope>NUCLEOTIDE SEQUENCE [LARGE SCALE GENOMIC DNA]</scope>
    <source>
        <strain evidence="2">ICMP 19430</strain>
    </source>
</reference>
<dbReference type="Proteomes" id="UP001596484">
    <property type="component" value="Unassembled WGS sequence"/>
</dbReference>
<name>A0ABW2S2X0_9NOCA</name>
<dbReference type="EMBL" id="JBHTCS010000025">
    <property type="protein sequence ID" value="MFC7450491.1"/>
    <property type="molecule type" value="Genomic_DNA"/>
</dbReference>
<gene>
    <name evidence="1" type="ORF">ACFQS9_21575</name>
</gene>
<comment type="caution">
    <text evidence="1">The sequence shown here is derived from an EMBL/GenBank/DDBJ whole genome shotgun (WGS) entry which is preliminary data.</text>
</comment>
<proteinExistence type="predicted"/>
<evidence type="ECO:0008006" key="3">
    <source>
        <dbReference type="Google" id="ProtNLM"/>
    </source>
</evidence>
<evidence type="ECO:0000313" key="2">
    <source>
        <dbReference type="Proteomes" id="UP001596484"/>
    </source>
</evidence>
<protein>
    <recommendedName>
        <fullName evidence="3">SnoaL-like domain-containing protein</fullName>
    </recommendedName>
</protein>
<evidence type="ECO:0000313" key="1">
    <source>
        <dbReference type="EMBL" id="MFC7450491.1"/>
    </source>
</evidence>
<organism evidence="1 2">
    <name type="scientific">Rhodococcus daqingensis</name>
    <dbReference type="NCBI Taxonomy" id="2479363"/>
    <lineage>
        <taxon>Bacteria</taxon>
        <taxon>Bacillati</taxon>
        <taxon>Actinomycetota</taxon>
        <taxon>Actinomycetes</taxon>
        <taxon>Mycobacteriales</taxon>
        <taxon>Nocardiaceae</taxon>
        <taxon>Rhodococcus</taxon>
    </lineage>
</organism>
<accession>A0ABW2S2X0</accession>